<evidence type="ECO:0000256" key="2">
    <source>
        <dbReference type="SAM" id="MobiDB-lite"/>
    </source>
</evidence>
<reference evidence="3 4" key="1">
    <citation type="submission" date="2017-12" db="EMBL/GenBank/DDBJ databases">
        <title>Comparative genomics of Botrytis spp.</title>
        <authorList>
            <person name="Valero-Jimenez C.A."/>
            <person name="Tapia P."/>
            <person name="Veloso J."/>
            <person name="Silva-Moreno E."/>
            <person name="Staats M."/>
            <person name="Valdes J.H."/>
            <person name="Van Kan J.A.L."/>
        </authorList>
    </citation>
    <scope>NUCLEOTIDE SEQUENCE [LARGE SCALE GENOMIC DNA]</scope>
    <source>
        <strain evidence="3 4">Bp0003</strain>
    </source>
</reference>
<evidence type="ECO:0000256" key="1">
    <source>
        <dbReference type="SAM" id="Coils"/>
    </source>
</evidence>
<feature type="region of interest" description="Disordered" evidence="2">
    <location>
        <begin position="76"/>
        <end position="100"/>
    </location>
</feature>
<evidence type="ECO:0000313" key="4">
    <source>
        <dbReference type="Proteomes" id="UP000297910"/>
    </source>
</evidence>
<feature type="coiled-coil region" evidence="1">
    <location>
        <begin position="9"/>
        <end position="36"/>
    </location>
</feature>
<sequence>MEIDGAEGSEELEIMAKFYEHQINKLQNINRRYKERKELGERINRAVDVDAEGEQELKNLRKLDNYETKELVDEESNYMDRMESLVDRKKRTEDEKQETN</sequence>
<accession>A0A4Z1G659</accession>
<keyword evidence="1" id="KW-0175">Coiled coil</keyword>
<dbReference type="AlphaFoldDB" id="A0A4Z1G659"/>
<organism evidence="3 4">
    <name type="scientific">Botrytis paeoniae</name>
    <dbReference type="NCBI Taxonomy" id="278948"/>
    <lineage>
        <taxon>Eukaryota</taxon>
        <taxon>Fungi</taxon>
        <taxon>Dikarya</taxon>
        <taxon>Ascomycota</taxon>
        <taxon>Pezizomycotina</taxon>
        <taxon>Leotiomycetes</taxon>
        <taxon>Helotiales</taxon>
        <taxon>Sclerotiniaceae</taxon>
        <taxon>Botrytis</taxon>
    </lineage>
</organism>
<gene>
    <name evidence="3" type="ORF">BPAE_0014g00790</name>
</gene>
<feature type="compositionally biased region" description="Basic and acidic residues" evidence="2">
    <location>
        <begin position="78"/>
        <end position="100"/>
    </location>
</feature>
<comment type="caution">
    <text evidence="3">The sequence shown here is derived from an EMBL/GenBank/DDBJ whole genome shotgun (WGS) entry which is preliminary data.</text>
</comment>
<protein>
    <submittedName>
        <fullName evidence="3">Uncharacterized protein</fullName>
    </submittedName>
</protein>
<dbReference type="EMBL" id="PQXI01000014">
    <property type="protein sequence ID" value="TGO29527.1"/>
    <property type="molecule type" value="Genomic_DNA"/>
</dbReference>
<dbReference type="Proteomes" id="UP000297910">
    <property type="component" value="Unassembled WGS sequence"/>
</dbReference>
<name>A0A4Z1G659_9HELO</name>
<evidence type="ECO:0000313" key="3">
    <source>
        <dbReference type="EMBL" id="TGO29527.1"/>
    </source>
</evidence>
<proteinExistence type="predicted"/>
<keyword evidence="4" id="KW-1185">Reference proteome</keyword>